<dbReference type="GeneID" id="27355751"/>
<dbReference type="STRING" id="215243.A0A0D2DQV9"/>
<evidence type="ECO:0000313" key="4">
    <source>
        <dbReference type="EMBL" id="KIW45278.1"/>
    </source>
</evidence>
<dbReference type="InterPro" id="IPR002347">
    <property type="entry name" value="SDR_fam"/>
</dbReference>
<keyword evidence="3" id="KW-0560">Oxidoreductase</keyword>
<dbReference type="Proteomes" id="UP000053342">
    <property type="component" value="Unassembled WGS sequence"/>
</dbReference>
<dbReference type="GO" id="GO:0016491">
    <property type="term" value="F:oxidoreductase activity"/>
    <property type="evidence" value="ECO:0007669"/>
    <property type="project" value="UniProtKB-KW"/>
</dbReference>
<organism evidence="4 5">
    <name type="scientific">Exophiala oligosperma</name>
    <dbReference type="NCBI Taxonomy" id="215243"/>
    <lineage>
        <taxon>Eukaryota</taxon>
        <taxon>Fungi</taxon>
        <taxon>Dikarya</taxon>
        <taxon>Ascomycota</taxon>
        <taxon>Pezizomycotina</taxon>
        <taxon>Eurotiomycetes</taxon>
        <taxon>Chaetothyriomycetidae</taxon>
        <taxon>Chaetothyriales</taxon>
        <taxon>Herpotrichiellaceae</taxon>
        <taxon>Exophiala</taxon>
    </lineage>
</organism>
<evidence type="ECO:0000256" key="2">
    <source>
        <dbReference type="ARBA" id="ARBA00022857"/>
    </source>
</evidence>
<dbReference type="HOGENOM" id="CLU_010194_13_3_1"/>
<dbReference type="PANTHER" id="PTHR43180:SF16">
    <property type="entry name" value="BACILYSIN BIOSYNTHESIS OXIDOREDUCTASE BACC"/>
    <property type="match status" value="1"/>
</dbReference>
<keyword evidence="5" id="KW-1185">Reference proteome</keyword>
<dbReference type="InterPro" id="IPR020904">
    <property type="entry name" value="Sc_DH/Rdtase_CS"/>
</dbReference>
<name>A0A0D2DQV9_9EURO</name>
<dbReference type="RefSeq" id="XP_016265494.1">
    <property type="nucleotide sequence ID" value="XM_016404489.1"/>
</dbReference>
<reference evidence="4 5" key="1">
    <citation type="submission" date="2015-01" db="EMBL/GenBank/DDBJ databases">
        <title>The Genome Sequence of Exophiala oligosperma CBS72588.</title>
        <authorList>
            <consortium name="The Broad Institute Genomics Platform"/>
            <person name="Cuomo C."/>
            <person name="de Hoog S."/>
            <person name="Gorbushina A."/>
            <person name="Stielow B."/>
            <person name="Teixiera M."/>
            <person name="Abouelleil A."/>
            <person name="Chapman S.B."/>
            <person name="Priest M."/>
            <person name="Young S.K."/>
            <person name="Wortman J."/>
            <person name="Nusbaum C."/>
            <person name="Birren B."/>
        </authorList>
    </citation>
    <scope>NUCLEOTIDE SEQUENCE [LARGE SCALE GENOMIC DNA]</scope>
    <source>
        <strain evidence="4 5">CBS 72588</strain>
    </source>
</reference>
<evidence type="ECO:0000256" key="1">
    <source>
        <dbReference type="ARBA" id="ARBA00006484"/>
    </source>
</evidence>
<dbReference type="InterPro" id="IPR036291">
    <property type="entry name" value="NAD(P)-bd_dom_sf"/>
</dbReference>
<dbReference type="OrthoDB" id="5371740at2759"/>
<evidence type="ECO:0000256" key="3">
    <source>
        <dbReference type="ARBA" id="ARBA00023002"/>
    </source>
</evidence>
<dbReference type="PRINTS" id="PR00081">
    <property type="entry name" value="GDHRDH"/>
</dbReference>
<dbReference type="AlphaFoldDB" id="A0A0D2DQV9"/>
<dbReference type="VEuPathDB" id="FungiDB:PV06_03677"/>
<dbReference type="SUPFAM" id="SSF51735">
    <property type="entry name" value="NAD(P)-binding Rossmann-fold domains"/>
    <property type="match status" value="1"/>
</dbReference>
<sequence>MVQPTAGEVPYGSSSIHSGAIDCSEPINYDNLRGKLIVITGGASGFGKSCFELWAKYGANIIIGDINDKTGTELVAQVRASSGNPNHHFIHLDVTSWESQAAFFKQAASLSPHGGIDCVMANAGIADGLENAVFEEPPDYANMDNPPPPKMRTLDTNLDGVMFTTNLALSYLSRNPGSDKCKVDGGKTAPRDRHLILVSSIAGLAGLPSQPIYATAKHGVVGLFRSLRITTPIKHGIRVNMINPYFVDTPILGSLGALVLAGGGMASIEDVVEATTRLASDQGIIGRALVIASKTTEEHAHATGLERVAGSQAYWDVYAHDFDQSDLFTRRIIGVTNLVTQARGWAGIVQDVRRKISGTLWKMVGY</sequence>
<dbReference type="Pfam" id="PF00106">
    <property type="entry name" value="adh_short"/>
    <property type="match status" value="1"/>
</dbReference>
<evidence type="ECO:0000313" key="5">
    <source>
        <dbReference type="Proteomes" id="UP000053342"/>
    </source>
</evidence>
<dbReference type="PROSITE" id="PS00061">
    <property type="entry name" value="ADH_SHORT"/>
    <property type="match status" value="1"/>
</dbReference>
<proteinExistence type="inferred from homology"/>
<dbReference type="EMBL" id="KN847334">
    <property type="protein sequence ID" value="KIW45278.1"/>
    <property type="molecule type" value="Genomic_DNA"/>
</dbReference>
<dbReference type="Gene3D" id="3.40.50.720">
    <property type="entry name" value="NAD(P)-binding Rossmann-like Domain"/>
    <property type="match status" value="1"/>
</dbReference>
<comment type="similarity">
    <text evidence="1">Belongs to the short-chain dehydrogenases/reductases (SDR) family.</text>
</comment>
<gene>
    <name evidence="4" type="ORF">PV06_03677</name>
</gene>
<keyword evidence="2" id="KW-0521">NADP</keyword>
<accession>A0A0D2DQV9</accession>
<protein>
    <submittedName>
        <fullName evidence="4">Uncharacterized protein</fullName>
    </submittedName>
</protein>
<dbReference type="PANTHER" id="PTHR43180">
    <property type="entry name" value="3-OXOACYL-(ACYL-CARRIER-PROTEIN) REDUCTASE (AFU_ORTHOLOGUE AFUA_6G11210)"/>
    <property type="match status" value="1"/>
</dbReference>